<protein>
    <submittedName>
        <fullName evidence="1">Uncharacterized protein</fullName>
    </submittedName>
</protein>
<sequence>MQTSYYGVPHSDLPESVPNSEVATYKFSVPDSTPLYTTVHDVYVPPVSIISETPKPAEKRRNLTSWPLLLLYGLVLSIVAGVAGGFIGKTIERNTYKNDAAATEKESCPTPAAISTPITTPTTVSSASSTIPTSSSTTFVRTLAQPTTGCVSKTTYETFSARTKFLEWKYTTMCGQGWLNDELIALSAATPSDCMEACIMYNAYKSSGDRPCVGGGFIPEWWNQTRAMDESGRMPYNCFLKSSVSGIARNDKDYEVVALRVDGSLD</sequence>
<organism evidence="1 2">
    <name type="scientific">Boeremia exigua</name>
    <dbReference type="NCBI Taxonomy" id="749465"/>
    <lineage>
        <taxon>Eukaryota</taxon>
        <taxon>Fungi</taxon>
        <taxon>Dikarya</taxon>
        <taxon>Ascomycota</taxon>
        <taxon>Pezizomycotina</taxon>
        <taxon>Dothideomycetes</taxon>
        <taxon>Pleosporomycetidae</taxon>
        <taxon>Pleosporales</taxon>
        <taxon>Pleosporineae</taxon>
        <taxon>Didymellaceae</taxon>
        <taxon>Boeremia</taxon>
    </lineage>
</organism>
<reference evidence="1" key="1">
    <citation type="submission" date="2022-11" db="EMBL/GenBank/DDBJ databases">
        <title>Genome Sequence of Boeremia exigua.</title>
        <authorList>
            <person name="Buettner E."/>
        </authorList>
    </citation>
    <scope>NUCLEOTIDE SEQUENCE</scope>
    <source>
        <strain evidence="1">CU02</strain>
    </source>
</reference>
<evidence type="ECO:0000313" key="2">
    <source>
        <dbReference type="Proteomes" id="UP001153331"/>
    </source>
</evidence>
<comment type="caution">
    <text evidence="1">The sequence shown here is derived from an EMBL/GenBank/DDBJ whole genome shotgun (WGS) entry which is preliminary data.</text>
</comment>
<name>A0ACC2IUR9_9PLEO</name>
<dbReference type="EMBL" id="JAPHNI010000005">
    <property type="protein sequence ID" value="KAJ8118953.1"/>
    <property type="molecule type" value="Genomic_DNA"/>
</dbReference>
<proteinExistence type="predicted"/>
<evidence type="ECO:0000313" key="1">
    <source>
        <dbReference type="EMBL" id="KAJ8118953.1"/>
    </source>
</evidence>
<accession>A0ACC2IUR9</accession>
<gene>
    <name evidence="1" type="ORF">OPT61_g165</name>
</gene>
<dbReference type="Proteomes" id="UP001153331">
    <property type="component" value="Unassembled WGS sequence"/>
</dbReference>
<keyword evidence="2" id="KW-1185">Reference proteome</keyword>